<sequence length="734" mass="81128">MEKVTGIIERVIHRNGSGFIIFAVRDGHKVFPVTGEDQDLHEADFVECEGDWGEYKGAPQFKAKTIIPQIPSTTEAIIAYLASGRIKGISTVFANRLVKAFGKDVLHIIENEPHRLKEVQGFGAKRIRDLTEGLKEQIGYRSILLFLHSFGLSKHHIKRIYEFHGVSAVERIKEDPYQLCQQISGIGFGTADSIGLQMGIDPEHPSRIAAGIMHALNAEVNKTGNTGMPESDLAQKARSLLSSQRPVSEEKVIIGIAAATEKGEAVRFEVGDVEYIFPQHLHEAERGIALHLKRLLSIQSVADADEEALNELIDEVQKDFGLVLGEKQRTAVKMSLLSPVAIITGGPGTGKTTIMRVFLECCRRVLGLENLDILACAPTGKAAKRLSQASGLEALTMHRALKYNPVEGEFEYSSENPLPEAVIVIDESSMVDTQLCYWMIQAVATGARLIILGDVDQLASVGPGKVLADMIVSGVIPVTRLNEIRRQAAGSKIITNAHKINNGQMPELDNSDKNGDFWFFKGEKDEEIANTIISLVGRMSKYYNLDPFDDIQILTPQRMGVLGVYELNTRLQKLLNGKNLGTGIKLKQDNVDVEFCIGDKVMHIKNNRDLGVFNGETGRVINADKKSRILKVAYDDKNVEYAFAELEELRLCYAMTIHKSQGSEYRLVLMPCTTSHRNMLNRSLYYTGITRAKQLMGLVGMVKALQVAVNTTSSDKRLTGLLQHLTDEIPKVAV</sequence>
<dbReference type="GO" id="GO:0016787">
    <property type="term" value="F:hydrolase activity"/>
    <property type="evidence" value="ECO:0007669"/>
    <property type="project" value="UniProtKB-KW"/>
</dbReference>
<dbReference type="Pfam" id="PF14490">
    <property type="entry name" value="HHH_RecD2"/>
    <property type="match status" value="1"/>
</dbReference>
<keyword evidence="3" id="KW-0238">DNA-binding</keyword>
<dbReference type="Pfam" id="PF13538">
    <property type="entry name" value="UvrD_C_2"/>
    <property type="match status" value="1"/>
</dbReference>
<keyword evidence="3 7" id="KW-0347">Helicase</keyword>
<evidence type="ECO:0000256" key="1">
    <source>
        <dbReference type="ARBA" id="ARBA00022741"/>
    </source>
</evidence>
<keyword evidence="3" id="KW-0378">Hydrolase</keyword>
<keyword evidence="3" id="KW-0413">Isomerase</keyword>
<dbReference type="InterPro" id="IPR027417">
    <property type="entry name" value="P-loop_NTPase"/>
</dbReference>
<dbReference type="InterPro" id="IPR006345">
    <property type="entry name" value="RecD2"/>
</dbReference>
<proteinExistence type="inferred from homology"/>
<dbReference type="Pfam" id="PF18335">
    <property type="entry name" value="SH3_13"/>
    <property type="match status" value="1"/>
</dbReference>
<evidence type="ECO:0000256" key="2">
    <source>
        <dbReference type="ARBA" id="ARBA00022840"/>
    </source>
</evidence>
<organism evidence="7 8">
    <name type="scientific">Pseudomonas putida</name>
    <name type="common">Arthrobacter siderocapsulatus</name>
    <dbReference type="NCBI Taxonomy" id="303"/>
    <lineage>
        <taxon>Bacteria</taxon>
        <taxon>Pseudomonadati</taxon>
        <taxon>Pseudomonadota</taxon>
        <taxon>Gammaproteobacteria</taxon>
        <taxon>Pseudomonadales</taxon>
        <taxon>Pseudomonadaceae</taxon>
        <taxon>Pseudomonas</taxon>
    </lineage>
</organism>
<keyword evidence="1 3" id="KW-0547">Nucleotide-binding</keyword>
<dbReference type="GO" id="GO:0003677">
    <property type="term" value="F:DNA binding"/>
    <property type="evidence" value="ECO:0007669"/>
    <property type="project" value="UniProtKB-UniRule"/>
</dbReference>
<dbReference type="Pfam" id="PF13604">
    <property type="entry name" value="AAA_30"/>
    <property type="match status" value="1"/>
</dbReference>
<comment type="function">
    <text evidence="3">DNA-dependent ATPase and ATP-dependent 5'-3' DNA helicase. Has no activity on blunt DNA or DNA with 3'-overhangs, requires at least 10 bases of 5'-ssDNA for helicase activity.</text>
</comment>
<dbReference type="GO" id="GO:0009338">
    <property type="term" value="C:exodeoxyribonuclease V complex"/>
    <property type="evidence" value="ECO:0007669"/>
    <property type="project" value="TreeGrafter"/>
</dbReference>
<dbReference type="PANTHER" id="PTHR43788:SF6">
    <property type="entry name" value="DNA HELICASE B"/>
    <property type="match status" value="1"/>
</dbReference>
<dbReference type="SUPFAM" id="SSF47781">
    <property type="entry name" value="RuvA domain 2-like"/>
    <property type="match status" value="1"/>
</dbReference>
<evidence type="ECO:0000259" key="4">
    <source>
        <dbReference type="Pfam" id="PF13538"/>
    </source>
</evidence>
<evidence type="ECO:0000313" key="7">
    <source>
        <dbReference type="EMBL" id="MBI6882501.1"/>
    </source>
</evidence>
<keyword evidence="2 3" id="KW-0067">ATP-binding</keyword>
<feature type="domain" description="ATP-dependent RecD2 DNA helicase SH3" evidence="6">
    <location>
        <begin position="567"/>
        <end position="634"/>
    </location>
</feature>
<dbReference type="GO" id="GO:0006310">
    <property type="term" value="P:DNA recombination"/>
    <property type="evidence" value="ECO:0007669"/>
    <property type="project" value="InterPro"/>
</dbReference>
<dbReference type="InterPro" id="IPR027785">
    <property type="entry name" value="UvrD-like_helicase_C"/>
</dbReference>
<dbReference type="AlphaFoldDB" id="A0A8I1JHB3"/>
<dbReference type="Proteomes" id="UP000637061">
    <property type="component" value="Unassembled WGS sequence"/>
</dbReference>
<evidence type="ECO:0000256" key="3">
    <source>
        <dbReference type="HAMAP-Rule" id="MF_01488"/>
    </source>
</evidence>
<dbReference type="NCBIfam" id="TIGR01448">
    <property type="entry name" value="recD_rel"/>
    <property type="match status" value="1"/>
</dbReference>
<dbReference type="Gene3D" id="2.30.30.940">
    <property type="match status" value="1"/>
</dbReference>
<evidence type="ECO:0000259" key="5">
    <source>
        <dbReference type="Pfam" id="PF14490"/>
    </source>
</evidence>
<feature type="domain" description="UvrD-like helicase C-terminal" evidence="4">
    <location>
        <begin position="652"/>
        <end position="699"/>
    </location>
</feature>
<dbReference type="EMBL" id="JAEHTE010000001">
    <property type="protein sequence ID" value="MBI6882501.1"/>
    <property type="molecule type" value="Genomic_DNA"/>
</dbReference>
<feature type="domain" description="ATP-dependent RecD2 DNA helicase-like helix-hairpin-helix" evidence="5">
    <location>
        <begin position="137"/>
        <end position="226"/>
    </location>
</feature>
<dbReference type="GO" id="GO:0017116">
    <property type="term" value="F:single-stranded DNA helicase activity"/>
    <property type="evidence" value="ECO:0007669"/>
    <property type="project" value="TreeGrafter"/>
</dbReference>
<dbReference type="CDD" id="cd18809">
    <property type="entry name" value="SF1_C_RecD"/>
    <property type="match status" value="1"/>
</dbReference>
<dbReference type="PANTHER" id="PTHR43788">
    <property type="entry name" value="DNA2/NAM7 HELICASE FAMILY MEMBER"/>
    <property type="match status" value="1"/>
</dbReference>
<dbReference type="InterPro" id="IPR010994">
    <property type="entry name" value="RuvA_2-like"/>
</dbReference>
<name>A0A8I1JHB3_PSEPU</name>
<dbReference type="GO" id="GO:0043139">
    <property type="term" value="F:5'-3' DNA helicase activity"/>
    <property type="evidence" value="ECO:0007669"/>
    <property type="project" value="UniProtKB-UniRule"/>
</dbReference>
<dbReference type="InterPro" id="IPR050534">
    <property type="entry name" value="Coronavir_polyprotein_1ab"/>
</dbReference>
<dbReference type="EC" id="5.6.2.3" evidence="3"/>
<dbReference type="RefSeq" id="WP_198746118.1">
    <property type="nucleotide sequence ID" value="NZ_JAEHTE010000001.1"/>
</dbReference>
<dbReference type="CDD" id="cd17933">
    <property type="entry name" value="DEXSc_RecD-like"/>
    <property type="match status" value="1"/>
</dbReference>
<dbReference type="InterPro" id="IPR041451">
    <property type="entry name" value="RecD2_SH13"/>
</dbReference>
<feature type="binding site" evidence="3">
    <location>
        <begin position="348"/>
        <end position="352"/>
    </location>
    <ligand>
        <name>ATP</name>
        <dbReference type="ChEBI" id="CHEBI:30616"/>
    </ligand>
</feature>
<protein>
    <recommendedName>
        <fullName evidence="3">ATP-dependent RecD2 DNA helicase</fullName>
        <ecNumber evidence="3">5.6.2.3</ecNumber>
    </recommendedName>
    <alternativeName>
        <fullName evidence="3">DNA 5'-3' helicase subunit RecD2</fullName>
    </alternativeName>
</protein>
<dbReference type="SUPFAM" id="SSF52540">
    <property type="entry name" value="P-loop containing nucleoside triphosphate hydrolases"/>
    <property type="match status" value="2"/>
</dbReference>
<reference evidence="7" key="1">
    <citation type="submission" date="2020-12" db="EMBL/GenBank/DDBJ databases">
        <title>Enhanced detection system for hospital associated transmission using whole genome sequencing surveillance.</title>
        <authorList>
            <person name="Harrison L.H."/>
            <person name="Van Tyne D."/>
            <person name="Marsh J.W."/>
            <person name="Griffith M.P."/>
            <person name="Snyder D.J."/>
            <person name="Cooper V.S."/>
            <person name="Mustapha M."/>
        </authorList>
    </citation>
    <scope>NUCLEOTIDE SEQUENCE</scope>
    <source>
        <strain evidence="7">PSB00042</strain>
    </source>
</reference>
<dbReference type="InterPro" id="IPR029493">
    <property type="entry name" value="RecD2-like_HHH"/>
</dbReference>
<comment type="caution">
    <text evidence="7">The sequence shown here is derived from an EMBL/GenBank/DDBJ whole genome shotgun (WGS) entry which is preliminary data.</text>
</comment>
<accession>A0A8I1JHB3</accession>
<dbReference type="Gene3D" id="1.10.10.2220">
    <property type="match status" value="1"/>
</dbReference>
<dbReference type="HAMAP" id="MF_01488">
    <property type="entry name" value="RecD2"/>
    <property type="match status" value="1"/>
</dbReference>
<comment type="similarity">
    <text evidence="3">Belongs to the RecD family. RecD2 subfamily.</text>
</comment>
<dbReference type="GO" id="GO:0005524">
    <property type="term" value="F:ATP binding"/>
    <property type="evidence" value="ECO:0007669"/>
    <property type="project" value="UniProtKB-UniRule"/>
</dbReference>
<gene>
    <name evidence="3" type="primary">recD2</name>
    <name evidence="7" type="ORF">JEU22_01135</name>
</gene>
<evidence type="ECO:0000259" key="6">
    <source>
        <dbReference type="Pfam" id="PF18335"/>
    </source>
</evidence>
<dbReference type="Gene3D" id="3.40.50.300">
    <property type="entry name" value="P-loop containing nucleotide triphosphate hydrolases"/>
    <property type="match status" value="2"/>
</dbReference>
<evidence type="ECO:0000313" key="8">
    <source>
        <dbReference type="Proteomes" id="UP000637061"/>
    </source>
</evidence>
<comment type="catalytic activity">
    <reaction evidence="3">
        <text>ATP + H2O = ADP + phosphate + H(+)</text>
        <dbReference type="Rhea" id="RHEA:13065"/>
        <dbReference type="ChEBI" id="CHEBI:15377"/>
        <dbReference type="ChEBI" id="CHEBI:15378"/>
        <dbReference type="ChEBI" id="CHEBI:30616"/>
        <dbReference type="ChEBI" id="CHEBI:43474"/>
        <dbReference type="ChEBI" id="CHEBI:456216"/>
        <dbReference type="EC" id="5.6.2.3"/>
    </reaction>
</comment>